<evidence type="ECO:0000313" key="4">
    <source>
        <dbReference type="Proteomes" id="UP000535491"/>
    </source>
</evidence>
<protein>
    <submittedName>
        <fullName evidence="3">DUF4179 domain-containing protein</fullName>
    </submittedName>
</protein>
<proteinExistence type="predicted"/>
<comment type="caution">
    <text evidence="3">The sequence shown here is derived from an EMBL/GenBank/DDBJ whole genome shotgun (WGS) entry which is preliminary data.</text>
</comment>
<gene>
    <name evidence="3" type="ORF">H1191_03555</name>
</gene>
<name>A0A7W2A826_9BACL</name>
<dbReference type="AlphaFoldDB" id="A0A7W2A826"/>
<feature type="domain" description="DUF4179" evidence="2">
    <location>
        <begin position="87"/>
        <end position="177"/>
    </location>
</feature>
<evidence type="ECO:0000256" key="1">
    <source>
        <dbReference type="SAM" id="Phobius"/>
    </source>
</evidence>
<dbReference type="Pfam" id="PF13786">
    <property type="entry name" value="DUF4179"/>
    <property type="match status" value="1"/>
</dbReference>
<dbReference type="RefSeq" id="WP_181750621.1">
    <property type="nucleotide sequence ID" value="NZ_JACEIQ010000002.1"/>
</dbReference>
<keyword evidence="4" id="KW-1185">Reference proteome</keyword>
<accession>A0A7W2A826</accession>
<keyword evidence="1" id="KW-0472">Membrane</keyword>
<dbReference type="Proteomes" id="UP000535491">
    <property type="component" value="Unassembled WGS sequence"/>
</dbReference>
<reference evidence="3 4" key="1">
    <citation type="submission" date="2020-07" db="EMBL/GenBank/DDBJ databases">
        <authorList>
            <person name="Feng H."/>
        </authorList>
    </citation>
    <scope>NUCLEOTIDE SEQUENCE [LARGE SCALE GENOMIC DNA]</scope>
    <source>
        <strain evidence="4">s-10</strain>
    </source>
</reference>
<organism evidence="3 4">
    <name type="scientific">Paenactinomyces guangxiensis</name>
    <dbReference type="NCBI Taxonomy" id="1490290"/>
    <lineage>
        <taxon>Bacteria</taxon>
        <taxon>Bacillati</taxon>
        <taxon>Bacillota</taxon>
        <taxon>Bacilli</taxon>
        <taxon>Bacillales</taxon>
        <taxon>Thermoactinomycetaceae</taxon>
        <taxon>Paenactinomyces</taxon>
    </lineage>
</organism>
<dbReference type="Gene3D" id="2.60.40.1630">
    <property type="entry name" value="bacillus anthracis domain"/>
    <property type="match status" value="1"/>
</dbReference>
<dbReference type="InterPro" id="IPR025436">
    <property type="entry name" value="DUF4179"/>
</dbReference>
<dbReference type="EMBL" id="JACEIQ010000002">
    <property type="protein sequence ID" value="MBA4493383.1"/>
    <property type="molecule type" value="Genomic_DNA"/>
</dbReference>
<evidence type="ECO:0000313" key="3">
    <source>
        <dbReference type="EMBL" id="MBA4493383.1"/>
    </source>
</evidence>
<keyword evidence="1" id="KW-1133">Transmembrane helix</keyword>
<sequence>MKNCPSEERWLALMDQETEQEEKSMLRSHLITCPNCQQILSNFEEENEWVRIAFTQMEIPPLGEAFEQTTLTRLRQELAATRSNRRKRSWWMISGLAAALILGLTVTYSVSPAFANFVQTNLLSFFSSKEADRGFKEASKNGFLQQVNKTVTDKGIQLTVYEVMADPNRMTITYGIKRAKDQASLDYDFSIHKENKIYVTDEKGAVIARTHVPVFHVESKDRKDIRGVVAFSKLPEPVPNKVTVHFEFNKLGSKASERSIPVTIDQTAGHWQLSFEVDFTKAKAMMRTHKPKQGIVRSPNGDVQMKLDSINTYPSKTEIHYTSVLSQDMQQKLQQGPKENPDSFFPSDITYQQQILFNIRWYYQLKDRQGNLIVNMAPRMPVSGAQKIGGKARYQEIGGGYQKDGHVKNEFSPFQEVNHLTLSTFGYTLPQYVKQKVTIDPKQLAKKPVVLKVAGNEYTFRWVEKPVGHVEIDYKLSKDTMYDFGVWAVHDRGQVYSIHGMGSFKERQEQNGFMAGTKTDFNTLIKTGKEMPENKPLLKNLDHPVEVELVMLNKFHPVKKELPLVFK</sequence>
<evidence type="ECO:0000259" key="2">
    <source>
        <dbReference type="Pfam" id="PF13786"/>
    </source>
</evidence>
<feature type="transmembrane region" description="Helical" evidence="1">
    <location>
        <begin position="90"/>
        <end position="110"/>
    </location>
</feature>
<keyword evidence="1" id="KW-0812">Transmembrane</keyword>